<feature type="compositionally biased region" description="Acidic residues" evidence="1">
    <location>
        <begin position="2122"/>
        <end position="2134"/>
    </location>
</feature>
<sequence>MLSCAAVQKLERYGQLAQKRKTASDFVNSSLRDAKRSNIHALTHIPTWQACLEELDPDISKGQDKEKDAATVESVQPGGGDVNVAYHGVPSKVTVSESLLYAVSYATALVVRHMDEQRFNLRNENERNGENVSLDGKVFATPLEEAVGLHTLLWKVAEACGRHTKVYMGDSPQMAQALVHLLSSALDAFIVSTMLRHAAVNDTNGEAALLNSLCRSSTGLVMAVVRQLRVMQSKQPFNALYNVRPCPTLLSQYLSKAGAGMSPTKTTGNVKEVKNTECSGPQCSPNCIIRSRSRDVENDSFMTSCLLTWADTVASGSLIASLSYFSTFQKVSFCDAMVSEAPSGCCCTDVGSFRRTLSSLFSTAACNRATRIVVYFRGDDIKLMQNNVRDSTEYSMLTHVTTPPVERSTLSLFTKLPVAEQHHAALLLAGWIASIPFFFRSFCAEESWTVFAQEQRRMVWLRERETRQDRGRRRWGSSSRANSVSSGGKDDSDHASTHSSDGYSRVEVNTDKGDGGDGLTNSHASDRYAGKRMRNSNIDDDGDRCSVASQLSSFSLMSRASMISTLSKPSIASYREFLSVIDASNTDNGQTHNAPCLHQSEDDNTNLPLILLEEVVLGLQKFLVAVGEAGLSDNLLETTGLRALIWRTIGDLFTFVRNTISFSATNITAKGTPSVFHLGNDLRYNKGLGYEVLGLLFAKVVLPQLLTSCHDVAHEKRPVVERALTQCLSTYELIAPQVIDKNVPAILQIASRISKANASSHLGGEKAEAFPTTILHDFLVNLITRLGKGNRISMLLDAIVLQVKEDGNAIYRSKVVEGEDTVVGGTAASSTTVGLREIFSRPDIRAALIEACNVSMDPEHLLLRLLSYVSNWASEEEVNEESGGGDDAATNPEKDEVTALGTEDQKLNVKTTLSRMEPQGVLFILDVVSTVLSGVVPTSISATSILERAAELELALSSFFVNKLHKTFLPVKEQNSREDDKLKKKNEKSSLLLCSAAVIPQKMVHCLVLLTLNAIYSSRTLILSCLQDLGISNLDAYLQLLEESMWCLQQQVDALVGSLTVDDLCASLSITTQMRHAHTTQCPPLIPRFVLQRLMLARSTSMALGFTVGPASSARRLGNTVLSYMLVESEGGVLPDHEANLALSLADTLNEEEWSSLVHFTRPKRVRAAFVWLLQLSFTKSKSAQWLSRCMAACGGLLLEALCEVLVNVDDSELLACRHDMTSKNENDSTGGKGSEDTPLIRLFAALNDVLGRVGHLPQWLPILQNFVHWLMIIYKEERNVQRSMSCLLRQQILQFVLNLLVCEEGVRTLFRWVLLHTQSEENQENHRFEHYRGRKSDRKRDGLNEAFMETVGVQFTVADAMLYASNRYTAEGESCTDAEGIRVAAAKQGIDDCTKLVRRMFSAKFAALLIQQCSTKDSDSGLSLSSRYALGILRQLYTMATTACRYDTKTATSSPIAQKFIISVADKMHACLEDGNYAVLSIFLDAMSGTSLTYVLKEGHRDTASTVEVSQKRRRVENSESGDNGEKTHLADKKHHRSAEDIRAKEETVGERKVFEASLGGVDHVEATEDKNESAVVVEGTKLTEVSLRWVDLLRKLLQEVVKGLVEERHQPQSSVPLLHAMSSLYVTLERVRLPALKDASENVNHRGKGGRANKRGRSYERQPVGNGRSLAAVAVASGELSDTAAKLRKLFAPSKSASRRRSASVLLPMLSSCNRAVTRALWVLYAAYEERRQSDLSEDGGSEDTTNHSQSRWFAALLGSFNVHECGNYDNFCSDATDRLLEEVQEIASQHESECVTLRIVALQRDPAYQTEKATLWLVEQLCIIPEILHTFATSPSQSLLVEYMHALLHASIPLATGAWRHLRKLQDRHQKLLTAVAEALHRLSFVPHMRFSIWRNDAKRLLVNAEAAVVSSHDCSKRNDEGTHSLCCRVLQLCTLPLAALHEDEVFIDHEMSFITSLLFTGTSGYRNGSQYLSESVILRIIRLLSATLLPRHVLWQRAHLLPTLLSFLFTRCLDGVSRGYCSSVVLNQLASFLFQLVKDATHGHCHGISPSLKSLCLSSITSCLFRHSAAYIDVFTTHSNDLDYIAADLLKALQHVHLPSRRMQAVQKKFKTEGNETGGDEDEDEDEEEDAAKQSDATMCDLSYACVGNTDAQLLLRQAAERVEEEEGNGSRHIFLLPE</sequence>
<dbReference type="EMBL" id="FN554968">
    <property type="protein sequence ID" value="CBH11311.1"/>
    <property type="molecule type" value="Genomic_DNA"/>
</dbReference>
<dbReference type="KEGG" id="tbg:TbgDal_V4500"/>
<dbReference type="OrthoDB" id="246990at2759"/>
<reference evidence="3" key="1">
    <citation type="journal article" date="2010" name="PLoS Negl. Trop. Dis.">
        <title>The genome sequence of Trypanosoma brucei gambiense, causative agent of chronic human african trypanosomiasis.</title>
        <authorList>
            <person name="Jackson A.P."/>
            <person name="Sanders M."/>
            <person name="Berry A."/>
            <person name="McQuillan J."/>
            <person name="Aslett M.A."/>
            <person name="Quail M.A."/>
            <person name="Chukualim B."/>
            <person name="Capewell P."/>
            <person name="MacLeod A."/>
            <person name="Melville S.E."/>
            <person name="Gibson W."/>
            <person name="Barry J.D."/>
            <person name="Berriman M."/>
            <person name="Hertz-Fowler C."/>
        </authorList>
    </citation>
    <scope>NUCLEOTIDE SEQUENCE [LARGE SCALE GENOMIC DNA]</scope>
    <source>
        <strain evidence="3">MHOM/CI/86/DAL972</strain>
    </source>
</reference>
<dbReference type="RefSeq" id="XP_011773598.1">
    <property type="nucleotide sequence ID" value="XM_011775296.1"/>
</dbReference>
<accession>C9ZPI3</accession>
<proteinExistence type="predicted"/>
<evidence type="ECO:0000256" key="1">
    <source>
        <dbReference type="SAM" id="MobiDB-lite"/>
    </source>
</evidence>
<evidence type="ECO:0000313" key="3">
    <source>
        <dbReference type="Proteomes" id="UP000002316"/>
    </source>
</evidence>
<name>C9ZPI3_TRYB9</name>
<feature type="compositionally biased region" description="Basic residues" evidence="1">
    <location>
        <begin position="1647"/>
        <end position="1658"/>
    </location>
</feature>
<evidence type="ECO:0000313" key="2">
    <source>
        <dbReference type="EMBL" id="CBH11311.1"/>
    </source>
</evidence>
<feature type="region of interest" description="Disordered" evidence="1">
    <location>
        <begin position="1643"/>
        <end position="1665"/>
    </location>
</feature>
<dbReference type="GeneID" id="23861459"/>
<organism evidence="2 3">
    <name type="scientific">Trypanosoma brucei gambiense (strain MHOM/CI/86/DAL972)</name>
    <dbReference type="NCBI Taxonomy" id="679716"/>
    <lineage>
        <taxon>Eukaryota</taxon>
        <taxon>Discoba</taxon>
        <taxon>Euglenozoa</taxon>
        <taxon>Kinetoplastea</taxon>
        <taxon>Metakinetoplastina</taxon>
        <taxon>Trypanosomatida</taxon>
        <taxon>Trypanosomatidae</taxon>
        <taxon>Trypanosoma</taxon>
    </lineage>
</organism>
<feature type="compositionally biased region" description="Low complexity" evidence="1">
    <location>
        <begin position="476"/>
        <end position="487"/>
    </location>
</feature>
<feature type="region of interest" description="Disordered" evidence="1">
    <location>
        <begin position="2115"/>
        <end position="2140"/>
    </location>
</feature>
<protein>
    <submittedName>
        <fullName evidence="2">Uncharacterized protein</fullName>
    </submittedName>
</protein>
<dbReference type="Proteomes" id="UP000002316">
    <property type="component" value="Chromosome 5"/>
</dbReference>
<gene>
    <name evidence="2" type="ORF">TbgDal_V4500</name>
</gene>
<feature type="region of interest" description="Disordered" evidence="1">
    <location>
        <begin position="1507"/>
        <end position="1547"/>
    </location>
</feature>
<feature type="region of interest" description="Disordered" evidence="1">
    <location>
        <begin position="469"/>
        <end position="543"/>
    </location>
</feature>
<dbReference type="VEuPathDB" id="TriTrypDB:Tbg972.5.4500"/>